<evidence type="ECO:0000313" key="2">
    <source>
        <dbReference type="EMBL" id="NOV43158.1"/>
    </source>
</evidence>
<sequence>MAAKQVVGATRCSALSALLFRHWLRGCTCSPCQLLVPACFLIHQTQCAQTQAIKMKHVQPVCVWIRKQMWHNYFILKCSKLEIE</sequence>
<feature type="signal peptide" evidence="1">
    <location>
        <begin position="1"/>
        <end position="29"/>
    </location>
</feature>
<name>A0A6M2DDA6_RHIMP</name>
<protein>
    <submittedName>
        <fullName evidence="2">Putative secreted protein</fullName>
    </submittedName>
</protein>
<evidence type="ECO:0000256" key="1">
    <source>
        <dbReference type="SAM" id="SignalP"/>
    </source>
</evidence>
<accession>A0A6M2DDA6</accession>
<organism evidence="2">
    <name type="scientific">Rhipicephalus microplus</name>
    <name type="common">Cattle tick</name>
    <name type="synonym">Boophilus microplus</name>
    <dbReference type="NCBI Taxonomy" id="6941"/>
    <lineage>
        <taxon>Eukaryota</taxon>
        <taxon>Metazoa</taxon>
        <taxon>Ecdysozoa</taxon>
        <taxon>Arthropoda</taxon>
        <taxon>Chelicerata</taxon>
        <taxon>Arachnida</taxon>
        <taxon>Acari</taxon>
        <taxon>Parasitiformes</taxon>
        <taxon>Ixodida</taxon>
        <taxon>Ixodoidea</taxon>
        <taxon>Ixodidae</taxon>
        <taxon>Rhipicephalinae</taxon>
        <taxon>Rhipicephalus</taxon>
        <taxon>Boophilus</taxon>
    </lineage>
</organism>
<feature type="chain" id="PRO_5027073507" evidence="1">
    <location>
        <begin position="30"/>
        <end position="84"/>
    </location>
</feature>
<reference evidence="2" key="1">
    <citation type="submission" date="2019-09" db="EMBL/GenBank/DDBJ databases">
        <title>Organ-specific transcriptomic study of the physiology of the cattle tick, Rhipicephalus microplus.</title>
        <authorList>
            <person name="Tirloni L."/>
            <person name="Braz G."/>
            <person name="Gandara A.C.P."/>
            <person name="Sabadin G.A."/>
            <person name="da Silva R.M."/>
            <person name="Guizzo M.G."/>
            <person name="Machado J.A."/>
            <person name="Costa E.P."/>
            <person name="Gomes H.F."/>
            <person name="Moraes J."/>
            <person name="Mota M.B.S."/>
            <person name="Mesquita R.D."/>
            <person name="Alvarenga P.H."/>
            <person name="Alves F."/>
            <person name="Seixas A."/>
            <person name="da Fonseca R.N."/>
            <person name="Fogaca A."/>
            <person name="Logullo C."/>
            <person name="Tanaka A."/>
            <person name="Daffre S."/>
            <person name="Termignoni C."/>
            <person name="Vaz I.S.Jr."/>
            <person name="Oliveira P.L."/>
            <person name="Ribeiro J.M."/>
        </authorList>
    </citation>
    <scope>NUCLEOTIDE SEQUENCE</scope>
    <source>
        <strain evidence="2">Porto Alegre</strain>
    </source>
</reference>
<dbReference type="AlphaFoldDB" id="A0A6M2DDA6"/>
<keyword evidence="1" id="KW-0732">Signal</keyword>
<proteinExistence type="predicted"/>
<dbReference type="EMBL" id="GHWJ01010421">
    <property type="protein sequence ID" value="NOV43158.1"/>
    <property type="molecule type" value="Transcribed_RNA"/>
</dbReference>